<dbReference type="EMBL" id="JAVFKD010000002">
    <property type="protein sequence ID" value="KAK5996365.1"/>
    <property type="molecule type" value="Genomic_DNA"/>
</dbReference>
<feature type="compositionally biased region" description="Polar residues" evidence="1">
    <location>
        <begin position="390"/>
        <end position="403"/>
    </location>
</feature>
<reference evidence="2 3" key="1">
    <citation type="submission" date="2024-01" db="EMBL/GenBank/DDBJ databases">
        <title>Complete genome of Cladobotryum mycophilum ATHUM6906.</title>
        <authorList>
            <person name="Christinaki A.C."/>
            <person name="Myridakis A.I."/>
            <person name="Kouvelis V.N."/>
        </authorList>
    </citation>
    <scope>NUCLEOTIDE SEQUENCE [LARGE SCALE GENOMIC DNA]</scope>
    <source>
        <strain evidence="2 3">ATHUM6906</strain>
    </source>
</reference>
<keyword evidence="3" id="KW-1185">Reference proteome</keyword>
<sequence>MSDKSNPDGSVGPAAQTHLTRGALMELGLEEMRQHSESTDDISLYIPVANYGLDDDSERLRRNLEAHEKYGIDSFGSEWRERNRKAEIEILREADEMERLEKEARRKATTIFARNAEHKELLEKEPRFEGMRITIRDPSSSSSSSGTDERADERVDVGVVLQLYYDYHHRHRDADSDSADASRNRSAWRLSAEYRLLEDEHRSAARFRPEMRSLFHTQDMNAFTDEADKGNGKDPSYYNSNRQWSNKAATDSAVPSEFPPYVNVNGAVELATYLASASYIISLGGSPLPDLKYGIVIVPAGEESLLFSPDNRETMSKSFKAEVYAKSKTERKKQIDELMAKDMRDFEKAVVDYVNGIASEPDDDVREFYQQRWRTRHGYPDLPAEDRGQEPQSAEIQNLGTLDNDQDRSTEKDGLSNHHQITSDDASDQSIHHNHPVKNHEPESSIPGRLDGEDTKLADEMGRVPESSDNHQPHLTLESKAVTDLEQVSHETNVIEQEPPVNDHGADDPLPREDTLKTMDNDTTQKSEDNGSEANGHVTPAASVSPTLNKIAFKKPISPEARYALELRKIFLEVSQTLACLANGELRKNPGIHPRV</sequence>
<evidence type="ECO:0000313" key="2">
    <source>
        <dbReference type="EMBL" id="KAK5996365.1"/>
    </source>
</evidence>
<organism evidence="2 3">
    <name type="scientific">Cladobotryum mycophilum</name>
    <dbReference type="NCBI Taxonomy" id="491253"/>
    <lineage>
        <taxon>Eukaryota</taxon>
        <taxon>Fungi</taxon>
        <taxon>Dikarya</taxon>
        <taxon>Ascomycota</taxon>
        <taxon>Pezizomycotina</taxon>
        <taxon>Sordariomycetes</taxon>
        <taxon>Hypocreomycetidae</taxon>
        <taxon>Hypocreales</taxon>
        <taxon>Hypocreaceae</taxon>
        <taxon>Cladobotryum</taxon>
    </lineage>
</organism>
<comment type="caution">
    <text evidence="2">The sequence shown here is derived from an EMBL/GenBank/DDBJ whole genome shotgun (WGS) entry which is preliminary data.</text>
</comment>
<proteinExistence type="predicted"/>
<protein>
    <submittedName>
        <fullName evidence="2">Uncharacterized protein</fullName>
    </submittedName>
</protein>
<feature type="region of interest" description="Disordered" evidence="1">
    <location>
        <begin position="377"/>
        <end position="453"/>
    </location>
</feature>
<feature type="region of interest" description="Disordered" evidence="1">
    <location>
        <begin position="130"/>
        <end position="152"/>
    </location>
</feature>
<accession>A0ABR0SX45</accession>
<feature type="region of interest" description="Disordered" evidence="1">
    <location>
        <begin position="224"/>
        <end position="243"/>
    </location>
</feature>
<dbReference type="Proteomes" id="UP001338125">
    <property type="component" value="Unassembled WGS sequence"/>
</dbReference>
<evidence type="ECO:0000256" key="1">
    <source>
        <dbReference type="SAM" id="MobiDB-lite"/>
    </source>
</evidence>
<gene>
    <name evidence="2" type="ORF">PT974_01699</name>
</gene>
<feature type="compositionally biased region" description="Basic and acidic residues" evidence="1">
    <location>
        <begin position="504"/>
        <end position="529"/>
    </location>
</feature>
<feature type="compositionally biased region" description="Basic and acidic residues" evidence="1">
    <location>
        <begin position="405"/>
        <end position="416"/>
    </location>
</feature>
<evidence type="ECO:0000313" key="3">
    <source>
        <dbReference type="Proteomes" id="UP001338125"/>
    </source>
</evidence>
<name>A0ABR0SX45_9HYPO</name>
<feature type="region of interest" description="Disordered" evidence="1">
    <location>
        <begin position="492"/>
        <end position="542"/>
    </location>
</feature>